<evidence type="ECO:0000256" key="4">
    <source>
        <dbReference type="ARBA" id="ARBA00022692"/>
    </source>
</evidence>
<feature type="transmembrane region" description="Helical" evidence="7">
    <location>
        <begin position="50"/>
        <end position="70"/>
    </location>
</feature>
<feature type="transmembrane region" description="Helical" evidence="7">
    <location>
        <begin position="77"/>
        <end position="97"/>
    </location>
</feature>
<evidence type="ECO:0000259" key="8">
    <source>
        <dbReference type="PROSITE" id="PS50850"/>
    </source>
</evidence>
<evidence type="ECO:0000256" key="3">
    <source>
        <dbReference type="ARBA" id="ARBA00022475"/>
    </source>
</evidence>
<sequence length="390" mass="42138">MSLLSQLRVLPRPFWVLVGATFVNRFGVFVVPFLALFITRNGHTTAQAGYAVASYSVGGFAAAWIGGWMADRLGRNVTMAVSALAGAVCMIAMSQAVDWRTLALLAFITGAINEAGSPASAALVQDLVPPEHRVIAYAVQRFAVNLAWSLGPATAGFLAEYSFFWLFAVDAATSAFFGIIAWVCLPRGRRTAREHAGWGHAWQSIKSNHAFLALFAACICTAWIFRQTNTTFPLHFERNGLPLHDCGLVLALNGVMICLFELPLAAGLRKWPVRQVLALGYILMGISFLTFLVSGSLTAFVFMMVVFTLGEMSAFSRQQAYSASLAPEDMRGRYVGFLSLAWCAGNTASSALGMALYDQHPGLLWGINATLGLVAALLILSTRKLSPHES</sequence>
<evidence type="ECO:0000313" key="10">
    <source>
        <dbReference type="Proteomes" id="UP001596052"/>
    </source>
</evidence>
<dbReference type="PROSITE" id="PS50850">
    <property type="entry name" value="MFS"/>
    <property type="match status" value="1"/>
</dbReference>
<dbReference type="SUPFAM" id="SSF103473">
    <property type="entry name" value="MFS general substrate transporter"/>
    <property type="match status" value="1"/>
</dbReference>
<feature type="transmembrane region" description="Helical" evidence="7">
    <location>
        <begin position="363"/>
        <end position="380"/>
    </location>
</feature>
<accession>A0ABW0KNU1</accession>
<proteinExistence type="predicted"/>
<dbReference type="InterPro" id="IPR020846">
    <property type="entry name" value="MFS_dom"/>
</dbReference>
<protein>
    <submittedName>
        <fullName evidence="9">MDR family MFS transporter</fullName>
    </submittedName>
</protein>
<keyword evidence="6 7" id="KW-0472">Membrane</keyword>
<name>A0ABW0KNU1_9BACT</name>
<feature type="transmembrane region" description="Helical" evidence="7">
    <location>
        <begin position="299"/>
        <end position="316"/>
    </location>
</feature>
<gene>
    <name evidence="9" type="ORF">ACFQDI_05470</name>
</gene>
<feature type="transmembrane region" description="Helical" evidence="7">
    <location>
        <begin position="246"/>
        <end position="264"/>
    </location>
</feature>
<evidence type="ECO:0000256" key="6">
    <source>
        <dbReference type="ARBA" id="ARBA00023136"/>
    </source>
</evidence>
<dbReference type="Pfam" id="PF07690">
    <property type="entry name" value="MFS_1"/>
    <property type="match status" value="1"/>
</dbReference>
<comment type="caution">
    <text evidence="9">The sequence shown here is derived from an EMBL/GenBank/DDBJ whole genome shotgun (WGS) entry which is preliminary data.</text>
</comment>
<dbReference type="EMBL" id="JBHSMQ010000002">
    <property type="protein sequence ID" value="MFC5454297.1"/>
    <property type="molecule type" value="Genomic_DNA"/>
</dbReference>
<feature type="domain" description="Major facilitator superfamily (MFS) profile" evidence="8">
    <location>
        <begin position="13"/>
        <end position="384"/>
    </location>
</feature>
<keyword evidence="4 7" id="KW-0812">Transmembrane</keyword>
<organism evidence="9 10">
    <name type="scientific">Prosthecobacter fluviatilis</name>
    <dbReference type="NCBI Taxonomy" id="445931"/>
    <lineage>
        <taxon>Bacteria</taxon>
        <taxon>Pseudomonadati</taxon>
        <taxon>Verrucomicrobiota</taxon>
        <taxon>Verrucomicrobiia</taxon>
        <taxon>Verrucomicrobiales</taxon>
        <taxon>Verrucomicrobiaceae</taxon>
        <taxon>Prosthecobacter</taxon>
    </lineage>
</organism>
<feature type="transmembrane region" description="Helical" evidence="7">
    <location>
        <begin position="276"/>
        <end position="293"/>
    </location>
</feature>
<evidence type="ECO:0000256" key="7">
    <source>
        <dbReference type="SAM" id="Phobius"/>
    </source>
</evidence>
<keyword evidence="10" id="KW-1185">Reference proteome</keyword>
<dbReference type="PANTHER" id="PTHR23517">
    <property type="entry name" value="RESISTANCE PROTEIN MDTM, PUTATIVE-RELATED-RELATED"/>
    <property type="match status" value="1"/>
</dbReference>
<dbReference type="InterPro" id="IPR050171">
    <property type="entry name" value="MFS_Transporters"/>
</dbReference>
<feature type="transmembrane region" description="Helical" evidence="7">
    <location>
        <begin position="210"/>
        <end position="226"/>
    </location>
</feature>
<evidence type="ECO:0000256" key="5">
    <source>
        <dbReference type="ARBA" id="ARBA00022989"/>
    </source>
</evidence>
<dbReference type="PANTHER" id="PTHR23517:SF2">
    <property type="entry name" value="MULTIDRUG RESISTANCE PROTEIN MDTH"/>
    <property type="match status" value="1"/>
</dbReference>
<dbReference type="InterPro" id="IPR036259">
    <property type="entry name" value="MFS_trans_sf"/>
</dbReference>
<comment type="subcellular location">
    <subcellularLocation>
        <location evidence="1">Cell membrane</location>
        <topology evidence="1">Multi-pass membrane protein</topology>
    </subcellularLocation>
</comment>
<evidence type="ECO:0000256" key="1">
    <source>
        <dbReference type="ARBA" id="ARBA00004651"/>
    </source>
</evidence>
<dbReference type="Gene3D" id="1.20.1250.20">
    <property type="entry name" value="MFS general substrate transporter like domains"/>
    <property type="match status" value="1"/>
</dbReference>
<feature type="transmembrane region" description="Helical" evidence="7">
    <location>
        <begin position="337"/>
        <end position="357"/>
    </location>
</feature>
<dbReference type="Proteomes" id="UP001596052">
    <property type="component" value="Unassembled WGS sequence"/>
</dbReference>
<keyword evidence="3" id="KW-1003">Cell membrane</keyword>
<keyword evidence="5 7" id="KW-1133">Transmembrane helix</keyword>
<reference evidence="10" key="1">
    <citation type="journal article" date="2019" name="Int. J. Syst. Evol. Microbiol.">
        <title>The Global Catalogue of Microorganisms (GCM) 10K type strain sequencing project: providing services to taxonomists for standard genome sequencing and annotation.</title>
        <authorList>
            <consortium name="The Broad Institute Genomics Platform"/>
            <consortium name="The Broad Institute Genome Sequencing Center for Infectious Disease"/>
            <person name="Wu L."/>
            <person name="Ma J."/>
        </authorList>
    </citation>
    <scope>NUCLEOTIDE SEQUENCE [LARGE SCALE GENOMIC DNA]</scope>
    <source>
        <strain evidence="10">CGMCC 4.1469</strain>
    </source>
</reference>
<dbReference type="InterPro" id="IPR011701">
    <property type="entry name" value="MFS"/>
</dbReference>
<feature type="transmembrane region" description="Helical" evidence="7">
    <location>
        <begin position="163"/>
        <end position="185"/>
    </location>
</feature>
<dbReference type="RefSeq" id="WP_377164238.1">
    <property type="nucleotide sequence ID" value="NZ_JBHSMQ010000002.1"/>
</dbReference>
<feature type="transmembrane region" description="Helical" evidence="7">
    <location>
        <begin position="14"/>
        <end position="38"/>
    </location>
</feature>
<evidence type="ECO:0000313" key="9">
    <source>
        <dbReference type="EMBL" id="MFC5454297.1"/>
    </source>
</evidence>
<keyword evidence="2" id="KW-0813">Transport</keyword>
<evidence type="ECO:0000256" key="2">
    <source>
        <dbReference type="ARBA" id="ARBA00022448"/>
    </source>
</evidence>
<dbReference type="CDD" id="cd17329">
    <property type="entry name" value="MFS_MdtH_MDR_like"/>
    <property type="match status" value="1"/>
</dbReference>